<evidence type="ECO:0000313" key="1">
    <source>
        <dbReference type="EMBL" id="MBE9025166.1"/>
    </source>
</evidence>
<accession>A0A8J7A2W4</accession>
<comment type="caution">
    <text evidence="1">The sequence shown here is derived from an EMBL/GenBank/DDBJ whole genome shotgun (WGS) entry which is preliminary data.</text>
</comment>
<dbReference type="RefSeq" id="WP_193920011.1">
    <property type="nucleotide sequence ID" value="NZ_JADEXS020000001.1"/>
</dbReference>
<organism evidence="1 2">
    <name type="scientific">Desmonostoc muscorum LEGE 12446</name>
    <dbReference type="NCBI Taxonomy" id="1828758"/>
    <lineage>
        <taxon>Bacteria</taxon>
        <taxon>Bacillati</taxon>
        <taxon>Cyanobacteriota</taxon>
        <taxon>Cyanophyceae</taxon>
        <taxon>Nostocales</taxon>
        <taxon>Nostocaceae</taxon>
        <taxon>Desmonostoc</taxon>
    </lineage>
</organism>
<keyword evidence="2" id="KW-1185">Reference proteome</keyword>
<protein>
    <submittedName>
        <fullName evidence="1">Uncharacterized protein</fullName>
    </submittedName>
</protein>
<dbReference type="Proteomes" id="UP000622533">
    <property type="component" value="Unassembled WGS sequence"/>
</dbReference>
<proteinExistence type="predicted"/>
<dbReference type="EMBL" id="JADEXS010000370">
    <property type="protein sequence ID" value="MBE9025166.1"/>
    <property type="molecule type" value="Genomic_DNA"/>
</dbReference>
<dbReference type="AlphaFoldDB" id="A0A8J7A2W4"/>
<evidence type="ECO:0000313" key="2">
    <source>
        <dbReference type="Proteomes" id="UP000622533"/>
    </source>
</evidence>
<gene>
    <name evidence="1" type="ORF">IQ276_22920</name>
</gene>
<sequence>MAMTVETAQLNNQSILHNFGLVEEIDEQAAEIISGGREKFRIANNTQYRITHNLDGTLFTIQPGETWDYDTPYNGIIQFDIDGRDYVTVNQSYNLSNGQIYEFQNNEYTANPYDIDLYQV</sequence>
<reference evidence="1" key="1">
    <citation type="submission" date="2020-10" db="EMBL/GenBank/DDBJ databases">
        <authorList>
            <person name="Castelo-Branco R."/>
            <person name="Eusebio N."/>
            <person name="Adriana R."/>
            <person name="Vieira A."/>
            <person name="Brugerolle De Fraissinette N."/>
            <person name="Rezende De Castro R."/>
            <person name="Schneider M.P."/>
            <person name="Vasconcelos V."/>
            <person name="Leao P.N."/>
        </authorList>
    </citation>
    <scope>NUCLEOTIDE SEQUENCE</scope>
    <source>
        <strain evidence="1">LEGE 12446</strain>
    </source>
</reference>
<name>A0A8J7A2W4_DESMC</name>